<dbReference type="EMBL" id="SPHZ02000007">
    <property type="protein sequence ID" value="KAF0906816.1"/>
    <property type="molecule type" value="Genomic_DNA"/>
</dbReference>
<dbReference type="Proteomes" id="UP000479710">
    <property type="component" value="Unassembled WGS sequence"/>
</dbReference>
<proteinExistence type="predicted"/>
<sequence>MAEGKKSRKQRELVEATLAATRWLLRDGCYATALFVLGVNKLMPPVVVARWPVALLAPSPVLFGTRGGRPTSSEQGMKQPGVLEADRRRPPRKNAVSVPWEVSANRDKPTAAAMSGASPRTAEEPCHAQHQEDPPADGLIQSLHGNRQPIRVLGDRSLGDTWVTSPAGAAPAPLRHGVGIGRKSMRG</sequence>
<feature type="region of interest" description="Disordered" evidence="1">
    <location>
        <begin position="164"/>
        <end position="187"/>
    </location>
</feature>
<name>A0A6G1D320_9ORYZ</name>
<comment type="caution">
    <text evidence="2">The sequence shown here is derived from an EMBL/GenBank/DDBJ whole genome shotgun (WGS) entry which is preliminary data.</text>
</comment>
<gene>
    <name evidence="2" type="ORF">E2562_013216</name>
</gene>
<feature type="compositionally biased region" description="Basic and acidic residues" evidence="1">
    <location>
        <begin position="121"/>
        <end position="133"/>
    </location>
</feature>
<accession>A0A6G1D320</accession>
<organism evidence="2 3">
    <name type="scientific">Oryza meyeriana var. granulata</name>
    <dbReference type="NCBI Taxonomy" id="110450"/>
    <lineage>
        <taxon>Eukaryota</taxon>
        <taxon>Viridiplantae</taxon>
        <taxon>Streptophyta</taxon>
        <taxon>Embryophyta</taxon>
        <taxon>Tracheophyta</taxon>
        <taxon>Spermatophyta</taxon>
        <taxon>Magnoliopsida</taxon>
        <taxon>Liliopsida</taxon>
        <taxon>Poales</taxon>
        <taxon>Poaceae</taxon>
        <taxon>BOP clade</taxon>
        <taxon>Oryzoideae</taxon>
        <taxon>Oryzeae</taxon>
        <taxon>Oryzinae</taxon>
        <taxon>Oryza</taxon>
        <taxon>Oryza meyeriana</taxon>
    </lineage>
</organism>
<evidence type="ECO:0000256" key="1">
    <source>
        <dbReference type="SAM" id="MobiDB-lite"/>
    </source>
</evidence>
<evidence type="ECO:0000313" key="3">
    <source>
        <dbReference type="Proteomes" id="UP000479710"/>
    </source>
</evidence>
<protein>
    <submittedName>
        <fullName evidence="2">Uncharacterized protein</fullName>
    </submittedName>
</protein>
<feature type="region of interest" description="Disordered" evidence="1">
    <location>
        <begin position="62"/>
        <end position="139"/>
    </location>
</feature>
<reference evidence="2 3" key="1">
    <citation type="submission" date="2019-11" db="EMBL/GenBank/DDBJ databases">
        <title>Whole genome sequence of Oryza granulata.</title>
        <authorList>
            <person name="Li W."/>
        </authorList>
    </citation>
    <scope>NUCLEOTIDE SEQUENCE [LARGE SCALE GENOMIC DNA]</scope>
    <source>
        <strain evidence="3">cv. Menghai</strain>
        <tissue evidence="2">Leaf</tissue>
    </source>
</reference>
<keyword evidence="3" id="KW-1185">Reference proteome</keyword>
<dbReference type="AlphaFoldDB" id="A0A6G1D320"/>
<evidence type="ECO:0000313" key="2">
    <source>
        <dbReference type="EMBL" id="KAF0906816.1"/>
    </source>
</evidence>